<name>A0A0A9GGL2_ARUDO</name>
<dbReference type="EMBL" id="GBRH01178068">
    <property type="protein sequence ID" value="JAE19828.1"/>
    <property type="molecule type" value="Transcribed_RNA"/>
</dbReference>
<proteinExistence type="predicted"/>
<protein>
    <submittedName>
        <fullName evidence="1">Uncharacterized protein</fullName>
    </submittedName>
</protein>
<evidence type="ECO:0000313" key="1">
    <source>
        <dbReference type="EMBL" id="JAE19828.1"/>
    </source>
</evidence>
<dbReference type="AlphaFoldDB" id="A0A0A9GGL2"/>
<accession>A0A0A9GGL2</accession>
<sequence>MVSPSLTILGGPYLLPSTTFLPLGPRVTPTNRATKSTPAWSFLVAERSRLKCRSLYTGIGGGFFGEKGRVGGFMEIGGDGGAILDMLPPIWQEKVPVDKSGGG</sequence>
<reference evidence="1" key="1">
    <citation type="submission" date="2014-09" db="EMBL/GenBank/DDBJ databases">
        <authorList>
            <person name="Magalhaes I.L.F."/>
            <person name="Oliveira U."/>
            <person name="Santos F.R."/>
            <person name="Vidigal T.H.D.A."/>
            <person name="Brescovit A.D."/>
            <person name="Santos A.J."/>
        </authorList>
    </citation>
    <scope>NUCLEOTIDE SEQUENCE</scope>
    <source>
        <tissue evidence="1">Shoot tissue taken approximately 20 cm above the soil surface</tissue>
    </source>
</reference>
<reference evidence="1" key="2">
    <citation type="journal article" date="2015" name="Data Brief">
        <title>Shoot transcriptome of the giant reed, Arundo donax.</title>
        <authorList>
            <person name="Barrero R.A."/>
            <person name="Guerrero F.D."/>
            <person name="Moolhuijzen P."/>
            <person name="Goolsby J.A."/>
            <person name="Tidwell J."/>
            <person name="Bellgard S.E."/>
            <person name="Bellgard M.I."/>
        </authorList>
    </citation>
    <scope>NUCLEOTIDE SEQUENCE</scope>
    <source>
        <tissue evidence="1">Shoot tissue taken approximately 20 cm above the soil surface</tissue>
    </source>
</reference>
<organism evidence="1">
    <name type="scientific">Arundo donax</name>
    <name type="common">Giant reed</name>
    <name type="synonym">Donax arundinaceus</name>
    <dbReference type="NCBI Taxonomy" id="35708"/>
    <lineage>
        <taxon>Eukaryota</taxon>
        <taxon>Viridiplantae</taxon>
        <taxon>Streptophyta</taxon>
        <taxon>Embryophyta</taxon>
        <taxon>Tracheophyta</taxon>
        <taxon>Spermatophyta</taxon>
        <taxon>Magnoliopsida</taxon>
        <taxon>Liliopsida</taxon>
        <taxon>Poales</taxon>
        <taxon>Poaceae</taxon>
        <taxon>PACMAD clade</taxon>
        <taxon>Arundinoideae</taxon>
        <taxon>Arundineae</taxon>
        <taxon>Arundo</taxon>
    </lineage>
</organism>